<protein>
    <submittedName>
        <fullName evidence="1">Uncharacterized protein</fullName>
    </submittedName>
</protein>
<gene>
    <name evidence="1" type="ORF">SAMN05421636_101435</name>
</gene>
<name>A0A1G6WVH1_9FLAO</name>
<evidence type="ECO:0000313" key="1">
    <source>
        <dbReference type="EMBL" id="SDD69633.1"/>
    </source>
</evidence>
<proteinExistence type="predicted"/>
<reference evidence="1 2" key="1">
    <citation type="submission" date="2016-10" db="EMBL/GenBank/DDBJ databases">
        <authorList>
            <person name="de Groot N.N."/>
        </authorList>
    </citation>
    <scope>NUCLEOTIDE SEQUENCE [LARGE SCALE GENOMIC DNA]</scope>
    <source>
        <strain evidence="1 2">DSM 23421</strain>
    </source>
</reference>
<accession>A0A1G6WVH1</accession>
<keyword evidence="2" id="KW-1185">Reference proteome</keyword>
<organism evidence="1 2">
    <name type="scientific">Pricia antarctica</name>
    <dbReference type="NCBI Taxonomy" id="641691"/>
    <lineage>
        <taxon>Bacteria</taxon>
        <taxon>Pseudomonadati</taxon>
        <taxon>Bacteroidota</taxon>
        <taxon>Flavobacteriia</taxon>
        <taxon>Flavobacteriales</taxon>
        <taxon>Flavobacteriaceae</taxon>
        <taxon>Pricia</taxon>
    </lineage>
</organism>
<dbReference type="EMBL" id="FNAO01000001">
    <property type="protein sequence ID" value="SDD69633.1"/>
    <property type="molecule type" value="Genomic_DNA"/>
</dbReference>
<evidence type="ECO:0000313" key="2">
    <source>
        <dbReference type="Proteomes" id="UP000199109"/>
    </source>
</evidence>
<dbReference type="Proteomes" id="UP000199109">
    <property type="component" value="Unassembled WGS sequence"/>
</dbReference>
<sequence>MLVTTSNERQRKIIEPKYGQVSAENHNRTFIDNVFRQVQGIDIKTGTRSGNL</sequence>
<dbReference type="AlphaFoldDB" id="A0A1G6WVH1"/>